<dbReference type="AlphaFoldDB" id="A0A315ZWA1"/>
<organism evidence="1 2">
    <name type="scientific">Sediminitomix flava</name>
    <dbReference type="NCBI Taxonomy" id="379075"/>
    <lineage>
        <taxon>Bacteria</taxon>
        <taxon>Pseudomonadati</taxon>
        <taxon>Bacteroidota</taxon>
        <taxon>Cytophagia</taxon>
        <taxon>Cytophagales</taxon>
        <taxon>Flammeovirgaceae</taxon>
        <taxon>Sediminitomix</taxon>
    </lineage>
</organism>
<dbReference type="Proteomes" id="UP000245535">
    <property type="component" value="Unassembled WGS sequence"/>
</dbReference>
<protein>
    <recommendedName>
        <fullName evidence="3">CHRD domain-containing protein</fullName>
    </recommendedName>
</protein>
<comment type="caution">
    <text evidence="1">The sequence shown here is derived from an EMBL/GenBank/DDBJ whole genome shotgun (WGS) entry which is preliminary data.</text>
</comment>
<dbReference type="EMBL" id="QGDO01000004">
    <property type="protein sequence ID" value="PWJ40963.1"/>
    <property type="molecule type" value="Genomic_DNA"/>
</dbReference>
<name>A0A315ZWA1_SEDFL</name>
<proteinExistence type="predicted"/>
<dbReference type="PROSITE" id="PS51257">
    <property type="entry name" value="PROKAR_LIPOPROTEIN"/>
    <property type="match status" value="1"/>
</dbReference>
<evidence type="ECO:0000313" key="1">
    <source>
        <dbReference type="EMBL" id="PWJ40963.1"/>
    </source>
</evidence>
<evidence type="ECO:0000313" key="2">
    <source>
        <dbReference type="Proteomes" id="UP000245535"/>
    </source>
</evidence>
<dbReference type="RefSeq" id="WP_109619875.1">
    <property type="nucleotide sequence ID" value="NZ_QGDO01000004.1"/>
</dbReference>
<evidence type="ECO:0008006" key="3">
    <source>
        <dbReference type="Google" id="ProtNLM"/>
    </source>
</evidence>
<keyword evidence="2" id="KW-1185">Reference proteome</keyword>
<accession>A0A315ZWA1</accession>
<sequence length="157" mass="17741">MKSSFLIFCLFSLFFFTSCEDERSILPNTSSSQVSTLNQTFLNLSSDNTNFEDFTGSAKLTLTSDYILAYELSFNGMPEGVTLSKAVMFKNIDGSEREVFLNLVDGINTNFDEAYSVREQVQLQSDEANTFLNRPLELHIYVEEANESVFTVSLNNE</sequence>
<reference evidence="1 2" key="1">
    <citation type="submission" date="2018-03" db="EMBL/GenBank/DDBJ databases">
        <title>Genomic Encyclopedia of Archaeal and Bacterial Type Strains, Phase II (KMG-II): from individual species to whole genera.</title>
        <authorList>
            <person name="Goeker M."/>
        </authorList>
    </citation>
    <scope>NUCLEOTIDE SEQUENCE [LARGE SCALE GENOMIC DNA]</scope>
    <source>
        <strain evidence="1 2">DSM 28229</strain>
    </source>
</reference>
<gene>
    <name evidence="1" type="ORF">BC781_104229</name>
</gene>